<protein>
    <submittedName>
        <fullName evidence="1">Glutaredoxin</fullName>
    </submittedName>
</protein>
<dbReference type="GeneID" id="65112643"/>
<accession>A0A2S1GM85</accession>
<dbReference type="Gene3D" id="3.40.30.10">
    <property type="entry name" value="Glutaredoxin"/>
    <property type="match status" value="1"/>
</dbReference>
<sequence length="102" mass="11611">MKIDVYGIPESVGRCYGCRRVKGLLDDLGFIYTFIPVMQSVSDKPSYDRPAIEKLASRMGQTSLNIAYPVIFIDDVRIRNFNDFKDLLLLNNADPSIIQDYS</sequence>
<name>A0A2S1GM85_9CAUD</name>
<dbReference type="RefSeq" id="YP_010095009.1">
    <property type="nucleotide sequence ID" value="NC_055743.1"/>
</dbReference>
<dbReference type="InterPro" id="IPR036249">
    <property type="entry name" value="Thioredoxin-like_sf"/>
</dbReference>
<dbReference type="KEGG" id="vg:65112643"/>
<dbReference type="EMBL" id="MH059636">
    <property type="protein sequence ID" value="AWD90501.1"/>
    <property type="molecule type" value="Genomic_DNA"/>
</dbReference>
<evidence type="ECO:0000313" key="2">
    <source>
        <dbReference type="Proteomes" id="UP000246316"/>
    </source>
</evidence>
<dbReference type="Proteomes" id="UP000246316">
    <property type="component" value="Segment"/>
</dbReference>
<dbReference type="SUPFAM" id="SSF52833">
    <property type="entry name" value="Thioredoxin-like"/>
    <property type="match status" value="1"/>
</dbReference>
<organism evidence="1 2">
    <name type="scientific">Erwinia phage Cronus</name>
    <dbReference type="NCBI Taxonomy" id="2163633"/>
    <lineage>
        <taxon>Viruses</taxon>
        <taxon>Duplodnaviria</taxon>
        <taxon>Heunggongvirae</taxon>
        <taxon>Uroviricota</taxon>
        <taxon>Caudoviricetes</taxon>
        <taxon>Pantevenvirales</taxon>
        <taxon>Straboviridae</taxon>
        <taxon>Tevenvirinae</taxon>
        <taxon>Risoevirus</taxon>
        <taxon>Risoevirus cronus</taxon>
        <taxon>Roskildevirus cronus</taxon>
    </lineage>
</organism>
<evidence type="ECO:0000313" key="1">
    <source>
        <dbReference type="EMBL" id="AWD90501.1"/>
    </source>
</evidence>
<keyword evidence="2" id="KW-1185">Reference proteome</keyword>
<reference evidence="1" key="1">
    <citation type="submission" date="2018-03" db="EMBL/GenBank/DDBJ databases">
        <title>Phage therapy in agriculture - a green tech approach to combat plant pathogenic bacteria.</title>
        <authorList>
            <person name="Carstens A.B."/>
            <person name="Djurhuus A.M."/>
            <person name="Hansen L.H."/>
        </authorList>
    </citation>
    <scope>NUCLEOTIDE SEQUENCE [LARGE SCALE GENOMIC DNA]</scope>
</reference>
<proteinExistence type="predicted"/>